<dbReference type="EMBL" id="BRXR01000001">
    <property type="protein sequence ID" value="GLC28790.1"/>
    <property type="molecule type" value="Genomic_DNA"/>
</dbReference>
<dbReference type="Gene3D" id="3.30.365.10">
    <property type="entry name" value="Aldehyde oxidase/xanthine dehydrogenase, molybdopterin binding domain"/>
    <property type="match status" value="4"/>
</dbReference>
<dbReference type="PANTHER" id="PTHR11908">
    <property type="entry name" value="XANTHINE DEHYDROGENASE"/>
    <property type="match status" value="1"/>
</dbReference>
<comment type="caution">
    <text evidence="2">The sequence shown here is derived from an EMBL/GenBank/DDBJ whole genome shotgun (WGS) entry which is preliminary data.</text>
</comment>
<dbReference type="Gene3D" id="3.90.1170.50">
    <property type="entry name" value="Aldehyde oxidase/xanthine dehydrogenase, a/b hammerhead"/>
    <property type="match status" value="1"/>
</dbReference>
<dbReference type="Proteomes" id="UP001208567">
    <property type="component" value="Unassembled WGS sequence"/>
</dbReference>
<accession>A0ABQ5N0R4</accession>
<gene>
    <name evidence="2" type="primary">pucD</name>
    <name evidence="2" type="ORF">bsdE14_02000</name>
</gene>
<dbReference type="InterPro" id="IPR046867">
    <property type="entry name" value="AldOxase/xan_DH_MoCoBD2"/>
</dbReference>
<dbReference type="InterPro" id="IPR000674">
    <property type="entry name" value="Ald_Oxase/Xan_DH_a/b"/>
</dbReference>
<evidence type="ECO:0000259" key="1">
    <source>
        <dbReference type="SMART" id="SM01008"/>
    </source>
</evidence>
<organism evidence="2 3">
    <name type="scientific">Clostridium omnivorum</name>
    <dbReference type="NCBI Taxonomy" id="1604902"/>
    <lineage>
        <taxon>Bacteria</taxon>
        <taxon>Bacillati</taxon>
        <taxon>Bacillota</taxon>
        <taxon>Clostridia</taxon>
        <taxon>Eubacteriales</taxon>
        <taxon>Clostridiaceae</taxon>
        <taxon>Clostridium</taxon>
    </lineage>
</organism>
<dbReference type="InterPro" id="IPR037165">
    <property type="entry name" value="AldOxase/xan_DH_Mopterin-bd_sf"/>
</dbReference>
<dbReference type="SUPFAM" id="SSF56003">
    <property type="entry name" value="Molybdenum cofactor-binding domain"/>
    <property type="match status" value="1"/>
</dbReference>
<evidence type="ECO:0000313" key="3">
    <source>
        <dbReference type="Proteomes" id="UP001208567"/>
    </source>
</evidence>
<dbReference type="SUPFAM" id="SSF54665">
    <property type="entry name" value="CO dehydrogenase molybdoprotein N-domain-like"/>
    <property type="match status" value="1"/>
</dbReference>
<sequence>MKYVGKEFNRAEGKLKAEGTHKYPSDIRESDTLILGVKRSEVPHGNILKIDLDRAKAVKGVIAIFTAKDIPGRNRYGIVHKDQEILVEKKVRCIGDPICLVVGESKRAVEEAIKNISIQYEMLTVVTTPFEGLKENAPLIHENGNLLHKIEVTKGDVERAFKEADIVIENKYYVPFQDHMPLETEAGFGKIDEDGKLAIWAGTQTIYRDIDEISYALDIPKDQIRVAAPFFGGGFGRKDGITIQLLIALAVIKLRRPVRIFLERSESINSSYHRHAAFMKYKTAAKSDGTITGCEAELYFDKGAYASLGAEVLNLAVEHFAGPYKIENTRVNGYAVYTNNPIGGAFRGFGVPQVTFAFESQMDIIAEKLNITTLDIRKKNVIHQWDTSCIGHTFIYSTGLKECLQALENTDLYKNKKEYLKTNSENKKRGLGIAVAYQGGGLGVNIPDYAQAKLELKENGTLIVYGGISDMGQGNTTANVQIAAELFNLDRSKISYTTPDSKFTLDSGPASASRTTYIYAKALEGASKILKENMLEAAAIFLKENIENLILSNGSIIGNSGEVSFEKVYELMDSTKRMAICYADNPIAKDRHEIGHGLPHIIYSHSAHMALVEVDMITGSVAILKYITATECGKVINPQSLQGQIHGGAAQGIGYALFEGLKLENSKVLNNKLSTYIIPSILDVPEIECLHVEPYETTGAFGMKGVGEISIDAPAPALSNAIYNAVGYRSYSLPITAEKILLRENNQW</sequence>
<dbReference type="RefSeq" id="WP_264848057.1">
    <property type="nucleotide sequence ID" value="NZ_BRXR01000001.1"/>
</dbReference>
<feature type="domain" description="Aldehyde oxidase/xanthine dehydrogenase a/b hammerhead" evidence="1">
    <location>
        <begin position="18"/>
        <end position="124"/>
    </location>
</feature>
<dbReference type="PANTHER" id="PTHR11908:SF157">
    <property type="entry name" value="XANTHINE DEHYDROGENASE SUBUNIT D-RELATED"/>
    <property type="match status" value="1"/>
</dbReference>
<evidence type="ECO:0000313" key="2">
    <source>
        <dbReference type="EMBL" id="GLC28790.1"/>
    </source>
</evidence>
<dbReference type="InterPro" id="IPR036856">
    <property type="entry name" value="Ald_Oxase/Xan_DH_a/b_sf"/>
</dbReference>
<dbReference type="Pfam" id="PF20256">
    <property type="entry name" value="MoCoBD_2"/>
    <property type="match status" value="1"/>
</dbReference>
<keyword evidence="3" id="KW-1185">Reference proteome</keyword>
<proteinExistence type="predicted"/>
<dbReference type="InterPro" id="IPR016208">
    <property type="entry name" value="Ald_Oxase/xanthine_DH-like"/>
</dbReference>
<dbReference type="Pfam" id="PF01315">
    <property type="entry name" value="Ald_Xan_dh_C"/>
    <property type="match status" value="1"/>
</dbReference>
<protein>
    <submittedName>
        <fullName evidence="2">Xanthine dehydrogenase subunit D</fullName>
    </submittedName>
</protein>
<dbReference type="SMART" id="SM01008">
    <property type="entry name" value="Ald_Xan_dh_C"/>
    <property type="match status" value="1"/>
</dbReference>
<name>A0ABQ5N0R4_9CLOT</name>
<dbReference type="Pfam" id="PF02738">
    <property type="entry name" value="MoCoBD_1"/>
    <property type="match status" value="1"/>
</dbReference>
<dbReference type="InterPro" id="IPR008274">
    <property type="entry name" value="AldOxase/xan_DH_MoCoBD1"/>
</dbReference>
<reference evidence="2 3" key="1">
    <citation type="journal article" date="2024" name="Int. J. Syst. Evol. Microbiol.">
        <title>Clostridium omnivorum sp. nov., isolated from anoxic soil under the treatment of reductive soil disinfestation.</title>
        <authorList>
            <person name="Ueki A."/>
            <person name="Tonouchi A."/>
            <person name="Kaku N."/>
            <person name="Honma S."/>
            <person name="Ueki K."/>
        </authorList>
    </citation>
    <scope>NUCLEOTIDE SEQUENCE [LARGE SCALE GENOMIC DNA]</scope>
    <source>
        <strain evidence="2 3">E14</strain>
    </source>
</reference>